<keyword evidence="1" id="KW-0540">Nuclease</keyword>
<name>Q2SJ83_HAHCH</name>
<keyword evidence="2" id="KW-1185">Reference proteome</keyword>
<dbReference type="InterPro" id="IPR004194">
    <property type="entry name" value="Restrct_endonuc_II_BamHI"/>
</dbReference>
<dbReference type="OrthoDB" id="571572at2"/>
<keyword evidence="1" id="KW-0378">Hydrolase</keyword>
<keyword evidence="1" id="KW-0255">Endonuclease</keyword>
<dbReference type="GO" id="GO:0009036">
    <property type="term" value="F:type II site-specific deoxyribonuclease activity"/>
    <property type="evidence" value="ECO:0007669"/>
    <property type="project" value="InterPro"/>
</dbReference>
<organism evidence="1 2">
    <name type="scientific">Hahella chejuensis (strain KCTC 2396)</name>
    <dbReference type="NCBI Taxonomy" id="349521"/>
    <lineage>
        <taxon>Bacteria</taxon>
        <taxon>Pseudomonadati</taxon>
        <taxon>Pseudomonadota</taxon>
        <taxon>Gammaproteobacteria</taxon>
        <taxon>Oceanospirillales</taxon>
        <taxon>Hahellaceae</taxon>
        <taxon>Hahella</taxon>
    </lineage>
</organism>
<dbReference type="Gene3D" id="3.40.91.20">
    <property type="match status" value="1"/>
</dbReference>
<dbReference type="SUPFAM" id="SSF52980">
    <property type="entry name" value="Restriction endonuclease-like"/>
    <property type="match status" value="1"/>
</dbReference>
<dbReference type="KEGG" id="hch:HCH_10009"/>
<dbReference type="PIRSF" id="PIRSF009309">
    <property type="entry name" value="Restrict_endonuc_II_BamHI"/>
    <property type="match status" value="1"/>
</dbReference>
<dbReference type="HOGENOM" id="CLU_085282_0_0_6"/>
<dbReference type="REBASE" id="11712">
    <property type="entry name" value="HchORF2488P"/>
</dbReference>
<dbReference type="EMBL" id="CP000155">
    <property type="protein sequence ID" value="ABC29291.1"/>
    <property type="molecule type" value="Genomic_DNA"/>
</dbReference>
<dbReference type="GO" id="GO:0009307">
    <property type="term" value="P:DNA restriction-modification system"/>
    <property type="evidence" value="ECO:0007669"/>
    <property type="project" value="InterPro"/>
</dbReference>
<dbReference type="Proteomes" id="UP000000238">
    <property type="component" value="Chromosome"/>
</dbReference>
<dbReference type="GO" id="GO:0000287">
    <property type="term" value="F:magnesium ion binding"/>
    <property type="evidence" value="ECO:0007669"/>
    <property type="project" value="InterPro"/>
</dbReference>
<dbReference type="AlphaFoldDB" id="Q2SJ83"/>
<evidence type="ECO:0000313" key="2">
    <source>
        <dbReference type="Proteomes" id="UP000000238"/>
    </source>
</evidence>
<proteinExistence type="predicted"/>
<dbReference type="InterPro" id="IPR011335">
    <property type="entry name" value="Restrct_endonuc-II-like"/>
</dbReference>
<dbReference type="GO" id="GO:0003677">
    <property type="term" value="F:DNA binding"/>
    <property type="evidence" value="ECO:0007669"/>
    <property type="project" value="InterPro"/>
</dbReference>
<protein>
    <submittedName>
        <fullName evidence="1">BamHI-like type II restriction endonuclease</fullName>
    </submittedName>
</protein>
<dbReference type="eggNOG" id="ENOG502Z7UV">
    <property type="taxonomic scope" value="Bacteria"/>
</dbReference>
<gene>
    <name evidence="1" type="ordered locus">HCH_10009</name>
</gene>
<dbReference type="RefSeq" id="WP_011396360.1">
    <property type="nucleotide sequence ID" value="NC_007645.1"/>
</dbReference>
<reference evidence="1 2" key="1">
    <citation type="journal article" date="2005" name="Nucleic Acids Res.">
        <title>Genomic blueprint of Hahella chejuensis, a marine microbe producing an algicidal agent.</title>
        <authorList>
            <person name="Jeong H."/>
            <person name="Yim J.H."/>
            <person name="Lee C."/>
            <person name="Choi S.-H."/>
            <person name="Park Y.K."/>
            <person name="Yoon S.H."/>
            <person name="Hur C.-G."/>
            <person name="Kang H.-Y."/>
            <person name="Kim D."/>
            <person name="Lee H.H."/>
            <person name="Park K.H."/>
            <person name="Park S.-H."/>
            <person name="Park H.-S."/>
            <person name="Lee H.K."/>
            <person name="Oh T.K."/>
            <person name="Kim J.F."/>
        </authorList>
    </citation>
    <scope>NUCLEOTIDE SEQUENCE [LARGE SCALE GENOMIC DNA]</scope>
    <source>
        <strain evidence="1 2">KCTC 2396</strain>
    </source>
</reference>
<dbReference type="CDD" id="cd00942">
    <property type="entry name" value="BamHI-like"/>
    <property type="match status" value="1"/>
</dbReference>
<dbReference type="InterPro" id="IPR011338">
    <property type="entry name" value="BamHI/BglII/BstY"/>
</dbReference>
<accession>Q2SJ83</accession>
<dbReference type="Pfam" id="PF02923">
    <property type="entry name" value="BamHI"/>
    <property type="match status" value="1"/>
</dbReference>
<evidence type="ECO:0000313" key="1">
    <source>
        <dbReference type="EMBL" id="ABC29291.1"/>
    </source>
</evidence>
<sequence length="207" mass="23544">MSLFGKQWRLWIRITNHEILVKTGTVPNLYSIIKEVEAVIKMVVWPLKNDNFAINPTRKGNGVKPIKNECMEHLKLNGWHLEKRLTIKADMKPGPLDAVKMIGGKAFALEWETENISSSHRAINKMVLGMLERVIIGGILILPSRAMYNYLTDRVGNFQELKPYFSAWKSFNIKDGFLSVIEIEHDTIDASSPLIPKGTDGWAEVKK</sequence>